<dbReference type="RefSeq" id="WP_084141488.1">
    <property type="nucleotide sequence ID" value="NZ_JACHBQ010000001.1"/>
</dbReference>
<accession>A0A099J211</accession>
<gene>
    <name evidence="3" type="ORF">BJ997_000454</name>
    <name evidence="2" type="ORF">GY21_16300</name>
</gene>
<reference evidence="2 4" key="1">
    <citation type="submission" date="2014-08" db="EMBL/GenBank/DDBJ databases">
        <authorList>
            <person name="Sisinthy S."/>
        </authorList>
    </citation>
    <scope>NUCLEOTIDE SEQUENCE [LARGE SCALE GENOMIC DNA]</scope>
    <source>
        <strain evidence="2 4">RuG17</strain>
    </source>
</reference>
<keyword evidence="4" id="KW-1185">Reference proteome</keyword>
<dbReference type="AlphaFoldDB" id="A0A099J211"/>
<dbReference type="STRING" id="1001240.GY21_16300"/>
<dbReference type="InterPro" id="IPR010839">
    <property type="entry name" value="AtuA_N"/>
</dbReference>
<dbReference type="Proteomes" id="UP000029864">
    <property type="component" value="Unassembled WGS sequence"/>
</dbReference>
<dbReference type="Proteomes" id="UP000561726">
    <property type="component" value="Unassembled WGS sequence"/>
</dbReference>
<comment type="caution">
    <text evidence="2">The sequence shown here is derived from an EMBL/GenBank/DDBJ whole genome shotgun (WGS) entry which is preliminary data.</text>
</comment>
<reference evidence="3 5" key="2">
    <citation type="submission" date="2020-08" db="EMBL/GenBank/DDBJ databases">
        <title>Sequencing the genomes of 1000 actinobacteria strains.</title>
        <authorList>
            <person name="Klenk H.-P."/>
        </authorList>
    </citation>
    <scope>NUCLEOTIDE SEQUENCE [LARGE SCALE GENOMIC DNA]</scope>
    <source>
        <strain evidence="3 5">DSM 21065</strain>
    </source>
</reference>
<dbReference type="EMBL" id="JACHBQ010000001">
    <property type="protein sequence ID" value="MBB5639906.1"/>
    <property type="molecule type" value="Genomic_DNA"/>
</dbReference>
<dbReference type="OrthoDB" id="3959640at2"/>
<dbReference type="Pfam" id="PF07287">
    <property type="entry name" value="AtuA"/>
    <property type="match status" value="1"/>
</dbReference>
<feature type="domain" description="Acyclic terpene utilisation N-terminal" evidence="1">
    <location>
        <begin position="2"/>
        <end position="157"/>
    </location>
</feature>
<proteinExistence type="predicted"/>
<dbReference type="PANTHER" id="PTHR47472:SF1">
    <property type="entry name" value="DUF1446-DOMAIN-CONTAINING PROTEIN"/>
    <property type="match status" value="1"/>
</dbReference>
<organism evidence="2 4">
    <name type="scientific">Cryobacterium roopkundense</name>
    <dbReference type="NCBI Taxonomy" id="1001240"/>
    <lineage>
        <taxon>Bacteria</taxon>
        <taxon>Bacillati</taxon>
        <taxon>Actinomycetota</taxon>
        <taxon>Actinomycetes</taxon>
        <taxon>Micrococcales</taxon>
        <taxon>Microbacteriaceae</taxon>
        <taxon>Cryobacterium</taxon>
    </lineage>
</organism>
<dbReference type="PANTHER" id="PTHR47472">
    <property type="entry name" value="PROPIONYL-COA CARBOXYLASE"/>
    <property type="match status" value="1"/>
</dbReference>
<dbReference type="EMBL" id="JPXF01000081">
    <property type="protein sequence ID" value="KGJ72311.1"/>
    <property type="molecule type" value="Genomic_DNA"/>
</dbReference>
<evidence type="ECO:0000313" key="5">
    <source>
        <dbReference type="Proteomes" id="UP000561726"/>
    </source>
</evidence>
<evidence type="ECO:0000313" key="3">
    <source>
        <dbReference type="EMBL" id="MBB5639906.1"/>
    </source>
</evidence>
<protein>
    <recommendedName>
        <fullName evidence="1">Acyclic terpene utilisation N-terminal domain-containing protein</fullName>
    </recommendedName>
</protein>
<sequence length="162" mass="16853">MSFTQVGADRVAVAGATGGIRPDELKVTLGFSGGWLGEGQISYAGPRALQRAELAGEIVAERLREVHGLAAENVFVEFIGAGAAFRGLDSRDAHEVRLRVTARAANAEAADAVGWEVEALYTNGPAAGGGARRSVAEVLSIRSCLIPRALVSTDVHLLEVSS</sequence>
<dbReference type="eggNOG" id="COG3185">
    <property type="taxonomic scope" value="Bacteria"/>
</dbReference>
<evidence type="ECO:0000313" key="4">
    <source>
        <dbReference type="Proteomes" id="UP000029864"/>
    </source>
</evidence>
<name>A0A099J211_9MICO</name>
<evidence type="ECO:0000313" key="2">
    <source>
        <dbReference type="EMBL" id="KGJ72311.1"/>
    </source>
</evidence>
<evidence type="ECO:0000259" key="1">
    <source>
        <dbReference type="Pfam" id="PF07287"/>
    </source>
</evidence>